<keyword evidence="2" id="KW-0808">Transferase</keyword>
<keyword evidence="9" id="KW-1133">Transmembrane helix</keyword>
<evidence type="ECO:0000256" key="8">
    <source>
        <dbReference type="SAM" id="MobiDB-lite"/>
    </source>
</evidence>
<dbReference type="PROSITE" id="PS50011">
    <property type="entry name" value="PROTEIN_KINASE_DOM"/>
    <property type="match status" value="1"/>
</dbReference>
<feature type="transmembrane region" description="Helical" evidence="9">
    <location>
        <begin position="1223"/>
        <end position="1244"/>
    </location>
</feature>
<dbReference type="SUPFAM" id="SSF48371">
    <property type="entry name" value="ARM repeat"/>
    <property type="match status" value="1"/>
</dbReference>
<dbReference type="RefSeq" id="XP_013394648.1">
    <property type="nucleotide sequence ID" value="XM_013539194.2"/>
</dbReference>
<evidence type="ECO:0000313" key="13">
    <source>
        <dbReference type="RefSeq" id="XP_013394647.1"/>
    </source>
</evidence>
<dbReference type="GO" id="GO:0004674">
    <property type="term" value="F:protein serine/threonine kinase activity"/>
    <property type="evidence" value="ECO:0007669"/>
    <property type="project" value="TreeGrafter"/>
</dbReference>
<evidence type="ECO:0000256" key="9">
    <source>
        <dbReference type="SAM" id="Phobius"/>
    </source>
</evidence>
<dbReference type="RefSeq" id="XP_013394649.1">
    <property type="nucleotide sequence ID" value="XM_013539195.1"/>
</dbReference>
<dbReference type="InterPro" id="IPR016024">
    <property type="entry name" value="ARM-type_fold"/>
</dbReference>
<feature type="compositionally biased region" description="Basic and acidic residues" evidence="8">
    <location>
        <begin position="899"/>
        <end position="909"/>
    </location>
</feature>
<dbReference type="OrthoDB" id="248923at2759"/>
<accession>A0A1S3I8Y4</accession>
<feature type="region of interest" description="Disordered" evidence="8">
    <location>
        <begin position="881"/>
        <end position="928"/>
    </location>
</feature>
<evidence type="ECO:0000313" key="14">
    <source>
        <dbReference type="RefSeq" id="XP_013394648.1"/>
    </source>
</evidence>
<dbReference type="PANTHER" id="PTHR43671:SF92">
    <property type="entry name" value="SERINE_THREONINE-PROTEIN KINASE NEK10"/>
    <property type="match status" value="1"/>
</dbReference>
<feature type="transmembrane region" description="Helical" evidence="9">
    <location>
        <begin position="1194"/>
        <end position="1211"/>
    </location>
</feature>
<evidence type="ECO:0000256" key="2">
    <source>
        <dbReference type="ARBA" id="ARBA00022679"/>
    </source>
</evidence>
<keyword evidence="7" id="KW-0175">Coiled coil</keyword>
<dbReference type="SUPFAM" id="SSF56112">
    <property type="entry name" value="Protein kinase-like (PK-like)"/>
    <property type="match status" value="1"/>
</dbReference>
<dbReference type="InterPro" id="IPR050660">
    <property type="entry name" value="NEK_Ser/Thr_kinase"/>
</dbReference>
<evidence type="ECO:0000256" key="5">
    <source>
        <dbReference type="ARBA" id="ARBA00022840"/>
    </source>
</evidence>
<feature type="region of interest" description="Disordered" evidence="8">
    <location>
        <begin position="1421"/>
        <end position="1441"/>
    </location>
</feature>
<evidence type="ECO:0000256" key="1">
    <source>
        <dbReference type="ARBA" id="ARBA00010886"/>
    </source>
</evidence>
<evidence type="ECO:0000256" key="3">
    <source>
        <dbReference type="ARBA" id="ARBA00022741"/>
    </source>
</evidence>
<proteinExistence type="inferred from homology"/>
<evidence type="ECO:0000256" key="6">
    <source>
        <dbReference type="PROSITE-ProRule" id="PRU10141"/>
    </source>
</evidence>
<dbReference type="GeneID" id="106162076"/>
<dbReference type="GO" id="GO:0005524">
    <property type="term" value="F:ATP binding"/>
    <property type="evidence" value="ECO:0007669"/>
    <property type="project" value="UniProtKB-UniRule"/>
</dbReference>
<feature type="region of interest" description="Disordered" evidence="8">
    <location>
        <begin position="942"/>
        <end position="1013"/>
    </location>
</feature>
<dbReference type="InterPro" id="IPR000719">
    <property type="entry name" value="Prot_kinase_dom"/>
</dbReference>
<name>A0A1S3I8Y4_LINAN</name>
<dbReference type="PANTHER" id="PTHR43671">
    <property type="entry name" value="SERINE/THREONINE-PROTEIN KINASE NEK"/>
    <property type="match status" value="1"/>
</dbReference>
<protein>
    <submittedName>
        <fullName evidence="12 13">Serine/threonine-protein kinase Nek10 isoform X1</fullName>
    </submittedName>
    <submittedName>
        <fullName evidence="14">Serine/threonine-protein kinase Nek10 isoform X2</fullName>
    </submittedName>
</protein>
<dbReference type="Proteomes" id="UP000085678">
    <property type="component" value="Unplaced"/>
</dbReference>
<dbReference type="GO" id="GO:1902749">
    <property type="term" value="P:regulation of cell cycle G2/M phase transition"/>
    <property type="evidence" value="ECO:0007669"/>
    <property type="project" value="TreeGrafter"/>
</dbReference>
<feature type="binding site" evidence="6">
    <location>
        <position position="556"/>
    </location>
    <ligand>
        <name>ATP</name>
        <dbReference type="ChEBI" id="CHEBI:30616"/>
    </ligand>
</feature>
<feature type="transmembrane region" description="Helical" evidence="9">
    <location>
        <begin position="1138"/>
        <end position="1155"/>
    </location>
</feature>
<sequence>MPAQEKRTQQTQDPEQEAKELCRLLSLINTPASKQQLPSIDFEGANSCQSLQWPVPQPRGGAHQHQSTEALALEQFSMRYQNERHYNKHPQHKYFSETFSALVKQRLMNNEWSGHAPPENILRVLMCLRIMMRDGTYQKVFFDLGAVKVLSERLQKATDSYLTYGDGPFVVDILKEMTNIFQKLSAVVEQREWLVACSAHKPLVLLLSANDVVVLHCSLHALISLSQSPGPRSMIGQLNIIEVLHRILQDYDILSKQLAANLLRILCADPQVREMVKVYDGVPLYLSLLHSDNIKLLWNVVWCLVQLAEHPDTSDDIRMMGGIPLIISLLQDRKFVSDRTSVSTGLASAAVHGRTPHVVQMTIEEDIWGILKRDQENSKPKGDEMREQQLSLQAACCAALTELVLTDTNAQQIVQHNCIYLLGLLILPQQAAERDSKAVETLQKNAFRTLRFLFSVERNRRLFKRMFPPELFEMFIDIGHYVRDISAYKPLVDKLNGLPAEQIDEIRENILQTNKDKTPNKFVGEYALIEHLGSGAFGSVYKVKKKTAGQSFLALKEVNLQNQMFGRSSKEKDKSVGEIISELTIIKEQLKHPNVVRYYKTFVEEEKLYIVMEYIEGAPIGDHFISLKEKGARFEEARIWHIFIQLVLALRYLHKDRHIVHRDLSPNNILLGEGDQVTITDFGLAKQKQKDASKMTSVVGTILYACPEIVQHQPYGEKADVWAIGCILYQMCTLNAPFYNTSMLSLAKAIVEASYAPLPEGLYSEKVSKTIKCCLTADPSQRPDIVQVAGVIAEEILQHLDLIKANQISLEKKLERERKRTQKHFVEANKNMQNYHRLFLANQERYDKLVNLAGSGGATSIKDGDLADSVFSDGETFENMRRVMRTRKPRGVSQSSDEQNGHGIEKGWASDDDSYQSSGSDSRDSSTGSLALAGLQQMVKSEDKTFAVPRPPGTPRGSQGGPRRKLDHLAQQLSLDIPGNTAVGKSSRDSGISSSEPSPNNSSPPSATCSIDKPEKMADKLDKNRHETFHRSVSTPEGNSHRRIHSNSAGKMRPSSATNTATLTISPRKVRQISDPILQVLHILHKIIYITQVGTYILYKIIYITQVGTYILYKIIYITQVGTYILYKIIYITQVGTYILYKIIYITQVGTYILYKIIYITQVGTYILYKIIYITQVGTYILYKIIYITQVGTYILYKIIYITQVGTYILYKIIYITQVGTYILYKIIYITQVGTYILYKIIYITQVGTYILYKIIYITQVGTYILYKIIYITQVGTYILHKIIYITQVGTYILHKIIYITQLPPTLCHNPRRRIIERFKRAMFAPQSTSFNLKSELKKLLIGSQEVIDLNFGPSDMSMLSKQASLEQDAVTTNTEKPAITHTLEHHDSEGITYEKLHTIIESVLVESGYYDMSPNAHQRRMPLGPIGGSDSFRRTPSIIE</sequence>
<dbReference type="Gene3D" id="3.30.200.20">
    <property type="entry name" value="Phosphorylase Kinase, domain 1"/>
    <property type="match status" value="1"/>
</dbReference>
<evidence type="ECO:0000313" key="12">
    <source>
        <dbReference type="RefSeq" id="XP_013394645.1"/>
    </source>
</evidence>
<dbReference type="InterPro" id="IPR008266">
    <property type="entry name" value="Tyr_kinase_AS"/>
</dbReference>
<reference evidence="12 13" key="1">
    <citation type="submission" date="2025-04" db="UniProtKB">
        <authorList>
            <consortium name="RefSeq"/>
        </authorList>
    </citation>
    <scope>IDENTIFICATION</scope>
    <source>
        <tissue evidence="12 13">Gonads</tissue>
    </source>
</reference>
<dbReference type="RefSeq" id="XP_023931154.1">
    <property type="nucleotide sequence ID" value="XM_024075386.1"/>
</dbReference>
<dbReference type="PROSITE" id="PS00109">
    <property type="entry name" value="PROTEIN_KINASE_TYR"/>
    <property type="match status" value="1"/>
</dbReference>
<feature type="transmembrane region" description="Helical" evidence="9">
    <location>
        <begin position="1077"/>
        <end position="1099"/>
    </location>
</feature>
<feature type="transmembrane region" description="Helical" evidence="9">
    <location>
        <begin position="1167"/>
        <end position="1188"/>
    </location>
</feature>
<evidence type="ECO:0000313" key="16">
    <source>
        <dbReference type="RefSeq" id="XP_023931154.1"/>
    </source>
</evidence>
<dbReference type="InterPro" id="IPR017441">
    <property type="entry name" value="Protein_kinase_ATP_BS"/>
</dbReference>
<dbReference type="KEGG" id="lak:106162076"/>
<feature type="transmembrane region" description="Helical" evidence="9">
    <location>
        <begin position="1111"/>
        <end position="1132"/>
    </location>
</feature>
<dbReference type="Gene3D" id="1.10.510.10">
    <property type="entry name" value="Transferase(Phosphotransferase) domain 1"/>
    <property type="match status" value="1"/>
</dbReference>
<keyword evidence="4 12" id="KW-0418">Kinase</keyword>
<feature type="transmembrane region" description="Helical" evidence="9">
    <location>
        <begin position="1283"/>
        <end position="1301"/>
    </location>
</feature>
<organism evidence="11 14">
    <name type="scientific">Lingula anatina</name>
    <name type="common">Brachiopod</name>
    <name type="synonym">Lingula unguis</name>
    <dbReference type="NCBI Taxonomy" id="7574"/>
    <lineage>
        <taxon>Eukaryota</taxon>
        <taxon>Metazoa</taxon>
        <taxon>Spiralia</taxon>
        <taxon>Lophotrochozoa</taxon>
        <taxon>Brachiopoda</taxon>
        <taxon>Linguliformea</taxon>
        <taxon>Lingulata</taxon>
        <taxon>Lingulida</taxon>
        <taxon>Linguloidea</taxon>
        <taxon>Lingulidae</taxon>
        <taxon>Lingula</taxon>
    </lineage>
</organism>
<keyword evidence="5 6" id="KW-0067">ATP-binding</keyword>
<feature type="compositionally biased region" description="Low complexity" evidence="8">
    <location>
        <begin position="915"/>
        <end position="928"/>
    </location>
</feature>
<feature type="domain" description="Protein kinase" evidence="10">
    <location>
        <begin position="526"/>
        <end position="797"/>
    </location>
</feature>
<gene>
    <name evidence="12 13 14 15 16" type="primary">LOC106162076</name>
</gene>
<dbReference type="STRING" id="7574.A0A1S3I8Y4"/>
<evidence type="ECO:0000256" key="4">
    <source>
        <dbReference type="ARBA" id="ARBA00022777"/>
    </source>
</evidence>
<feature type="transmembrane region" description="Helical" evidence="9">
    <location>
        <begin position="1250"/>
        <end position="1271"/>
    </location>
</feature>
<evidence type="ECO:0000313" key="15">
    <source>
        <dbReference type="RefSeq" id="XP_013394649.1"/>
    </source>
</evidence>
<dbReference type="InterPro" id="IPR011009">
    <property type="entry name" value="Kinase-like_dom_sf"/>
</dbReference>
<keyword evidence="3 6" id="KW-0547">Nucleotide-binding</keyword>
<feature type="coiled-coil region" evidence="7">
    <location>
        <begin position="800"/>
        <end position="831"/>
    </location>
</feature>
<dbReference type="RefSeq" id="XP_013394647.1">
    <property type="nucleotide sequence ID" value="XM_013539193.1"/>
</dbReference>
<evidence type="ECO:0000256" key="7">
    <source>
        <dbReference type="SAM" id="Coils"/>
    </source>
</evidence>
<keyword evidence="9" id="KW-0812">Transmembrane</keyword>
<keyword evidence="9" id="KW-0472">Membrane</keyword>
<comment type="similarity">
    <text evidence="1">Belongs to the protein kinase superfamily. NEK Ser/Thr protein kinase family. NIMA subfamily.</text>
</comment>
<dbReference type="RefSeq" id="XP_013394645.1">
    <property type="nucleotide sequence ID" value="XM_013539191.2"/>
</dbReference>
<feature type="region of interest" description="Disordered" evidence="8">
    <location>
        <begin position="1029"/>
        <end position="1058"/>
    </location>
</feature>
<dbReference type="FunFam" id="1.25.10.10:FF:000612">
    <property type="entry name" value="Serine/threonine-protein kinase Nek10"/>
    <property type="match status" value="1"/>
</dbReference>
<dbReference type="Pfam" id="PF00069">
    <property type="entry name" value="Pkinase"/>
    <property type="match status" value="1"/>
</dbReference>
<evidence type="ECO:0000259" key="10">
    <source>
        <dbReference type="PROSITE" id="PS50011"/>
    </source>
</evidence>
<feature type="compositionally biased region" description="Low complexity" evidence="8">
    <location>
        <begin position="989"/>
        <end position="1010"/>
    </location>
</feature>
<dbReference type="PROSITE" id="PS00107">
    <property type="entry name" value="PROTEIN_KINASE_ATP"/>
    <property type="match status" value="1"/>
</dbReference>
<keyword evidence="11" id="KW-1185">Reference proteome</keyword>
<dbReference type="InterPro" id="IPR011989">
    <property type="entry name" value="ARM-like"/>
</dbReference>
<dbReference type="Gene3D" id="1.25.10.10">
    <property type="entry name" value="Leucine-rich Repeat Variant"/>
    <property type="match status" value="1"/>
</dbReference>
<evidence type="ECO:0000313" key="11">
    <source>
        <dbReference type="Proteomes" id="UP000085678"/>
    </source>
</evidence>
<dbReference type="FunFam" id="1.10.510.10:FF:001213">
    <property type="entry name" value="serine/threonine-protein kinase Nek10"/>
    <property type="match status" value="1"/>
</dbReference>